<proteinExistence type="predicted"/>
<evidence type="ECO:0008006" key="3">
    <source>
        <dbReference type="Google" id="ProtNLM"/>
    </source>
</evidence>
<keyword evidence="2" id="KW-1185">Reference proteome</keyword>
<evidence type="ECO:0000313" key="2">
    <source>
        <dbReference type="Proteomes" id="UP001162741"/>
    </source>
</evidence>
<evidence type="ECO:0000313" key="1">
    <source>
        <dbReference type="EMBL" id="UYQ92898.1"/>
    </source>
</evidence>
<name>A0ABY6IZQ2_9BACT</name>
<reference evidence="1" key="1">
    <citation type="submission" date="2022-10" db="EMBL/GenBank/DDBJ databases">
        <title>Chitinophaga sp. nov., isolated from soil.</title>
        <authorList>
            <person name="Jeon C.O."/>
        </authorList>
    </citation>
    <scope>NUCLEOTIDE SEQUENCE</scope>
    <source>
        <strain evidence="1">R8</strain>
    </source>
</reference>
<organism evidence="1 2">
    <name type="scientific">Chitinophaga horti</name>
    <dbReference type="NCBI Taxonomy" id="2920382"/>
    <lineage>
        <taxon>Bacteria</taxon>
        <taxon>Pseudomonadati</taxon>
        <taxon>Bacteroidota</taxon>
        <taxon>Chitinophagia</taxon>
        <taxon>Chitinophagales</taxon>
        <taxon>Chitinophagaceae</taxon>
        <taxon>Chitinophaga</taxon>
    </lineage>
</organism>
<dbReference type="RefSeq" id="WP_244836528.1">
    <property type="nucleotide sequence ID" value="NZ_CP107006.1"/>
</dbReference>
<sequence>MSAAVPNSKPRLSADRLKELITPFVIDRSQHPLLIIGIRGYYLNTLGKANQNDRSIYDDALFIDSPFVTAAFNANTDPSTFRKGRGTGAAKGMACLQPGLWKAHQFGLHKGQYLALVQTKGQVTVMRDSEPNYEDTGMFGINIHRGGYNTTSSLGCQTIHPAQWESFISLAKDQASRIWAARWNKETIPYILIDNKGQV</sequence>
<protein>
    <recommendedName>
        <fullName evidence="3">L,D-transpeptidase catalytic domain</fullName>
    </recommendedName>
</protein>
<dbReference type="Proteomes" id="UP001162741">
    <property type="component" value="Chromosome"/>
</dbReference>
<dbReference type="EMBL" id="CP107006">
    <property type="protein sequence ID" value="UYQ92898.1"/>
    <property type="molecule type" value="Genomic_DNA"/>
</dbReference>
<gene>
    <name evidence="1" type="ORF">MKQ68_22720</name>
</gene>
<accession>A0ABY6IZQ2</accession>